<dbReference type="Proteomes" id="UP001152592">
    <property type="component" value="Unassembled WGS sequence"/>
</dbReference>
<feature type="compositionally biased region" description="Basic and acidic residues" evidence="1">
    <location>
        <begin position="255"/>
        <end position="267"/>
    </location>
</feature>
<evidence type="ECO:0000256" key="1">
    <source>
        <dbReference type="SAM" id="MobiDB-lite"/>
    </source>
</evidence>
<gene>
    <name evidence="2" type="ORF">PSALAMII_LOCUS10615</name>
</gene>
<sequence>MSKDTRNSKKDPIRRFILSGKDPVSVADLNKDELKKLTDILHLGEIKSPKTEDLAKTLIKFLPKDLRRDLGHKNNGLCNGHQNFNASFIDDVLYLLKQEVGHHFRKFETYPDLMTSLDRLIVERLSGIRGMWTKRTRNDPPNPHLWTFETSGCQACMLARVTTNISALRNLRTAMLSRNQTRKKHVTCRLMKLVEACINHYPNQLGEIYASSGQFAIIMKSTRKTCSKAWYNDPKHGAARRKESGHRFRRRHGESRRSEKGDKRYEEKDDTELAQMRAAYRGTVVPGPGPQLTAGHRPKERYVLQPPASQKNTDRGDERQADRKDPARGSTPSSSQTEASFPADQAKGRPQRMTQLTDFLDGKSERFSDSIYTEDSTDARYASSMSTTIDAVDEVTNMYRNLGGNSFREQNPHDSTDESDGDGEEEPVHTYTAQNLAAAMTTWSLLCNPTDLQRGSEFD</sequence>
<reference evidence="2" key="1">
    <citation type="submission" date="2021-07" db="EMBL/GenBank/DDBJ databases">
        <authorList>
            <person name="Branca A.L. A."/>
        </authorList>
    </citation>
    <scope>NUCLEOTIDE SEQUENCE</scope>
</reference>
<feature type="compositionally biased region" description="Basic and acidic residues" evidence="1">
    <location>
        <begin position="312"/>
        <end position="327"/>
    </location>
</feature>
<feature type="region of interest" description="Disordered" evidence="1">
    <location>
        <begin position="231"/>
        <end position="351"/>
    </location>
</feature>
<protein>
    <submittedName>
        <fullName evidence="2">Uncharacterized protein</fullName>
    </submittedName>
</protein>
<feature type="region of interest" description="Disordered" evidence="1">
    <location>
        <begin position="402"/>
        <end position="429"/>
    </location>
</feature>
<proteinExistence type="predicted"/>
<evidence type="ECO:0000313" key="2">
    <source>
        <dbReference type="EMBL" id="CAG8428486.1"/>
    </source>
</evidence>
<evidence type="ECO:0000313" key="3">
    <source>
        <dbReference type="Proteomes" id="UP001152592"/>
    </source>
</evidence>
<dbReference type="EMBL" id="CAJVPD010000301">
    <property type="protein sequence ID" value="CAG8428486.1"/>
    <property type="molecule type" value="Genomic_DNA"/>
</dbReference>
<name>A0A9W4K4Z1_9EURO</name>
<dbReference type="AlphaFoldDB" id="A0A9W4K4Z1"/>
<feature type="compositionally biased region" description="Polar residues" evidence="1">
    <location>
        <begin position="330"/>
        <end position="339"/>
    </location>
</feature>
<comment type="caution">
    <text evidence="2">The sequence shown here is derived from an EMBL/GenBank/DDBJ whole genome shotgun (WGS) entry which is preliminary data.</text>
</comment>
<organism evidence="2 3">
    <name type="scientific">Penicillium salamii</name>
    <dbReference type="NCBI Taxonomy" id="1612424"/>
    <lineage>
        <taxon>Eukaryota</taxon>
        <taxon>Fungi</taxon>
        <taxon>Dikarya</taxon>
        <taxon>Ascomycota</taxon>
        <taxon>Pezizomycotina</taxon>
        <taxon>Eurotiomycetes</taxon>
        <taxon>Eurotiomycetidae</taxon>
        <taxon>Eurotiales</taxon>
        <taxon>Aspergillaceae</taxon>
        <taxon>Penicillium</taxon>
    </lineage>
</organism>
<accession>A0A9W4K4Z1</accession>
<dbReference type="OrthoDB" id="10254221at2759"/>
<feature type="compositionally biased region" description="Basic and acidic residues" evidence="1">
    <location>
        <begin position="233"/>
        <end position="246"/>
    </location>
</feature>